<keyword evidence="4 5" id="KW-0539">Nucleus</keyword>
<dbReference type="Proteomes" id="UP001153365">
    <property type="component" value="Unassembled WGS sequence"/>
</dbReference>
<feature type="compositionally biased region" description="Basic and acidic residues" evidence="6">
    <location>
        <begin position="150"/>
        <end position="160"/>
    </location>
</feature>
<evidence type="ECO:0000313" key="7">
    <source>
        <dbReference type="EMBL" id="CAH7683484.1"/>
    </source>
</evidence>
<dbReference type="Pfam" id="PF04939">
    <property type="entry name" value="RRS1"/>
    <property type="match status" value="1"/>
</dbReference>
<sequence>MADVSKILAKANNKKSIFVEREVPIDLDVALLAAFDPNPISSLEYNTRREECLKNSARDSIQTLVNALFQLPTATTSDAVVATLPTDCLVTVLPRAKPLPKPVPLTKWQKFANEKGIAPKPKRDRLVFDEDKQDWVSRWGWKGKNKDEENAWIREVKPGEDDSNLESNPGKKARKERTLKNENQRLKNLQRANAEVARSTTTAVLQASNRNATKSDIRAEKIAANTAKTRAEGLAKREEQAKRKDEVQALIKTTKKSTASLGKFDKQFEKEPKVKGVKRKFQPSELPAKEERENQMSIVNQLAKDPLAFKEKVIKRGKKSHESESREDKTKGLVNTRKAIRAVSGGRGAGAIAGVESLPTKKSKKRR</sequence>
<feature type="region of interest" description="Disordered" evidence="6">
    <location>
        <begin position="267"/>
        <end position="302"/>
    </location>
</feature>
<feature type="region of interest" description="Disordered" evidence="6">
    <location>
        <begin position="150"/>
        <end position="182"/>
    </location>
</feature>
<comment type="similarity">
    <text evidence="2 5">Belongs to the RRS1 family.</text>
</comment>
<organism evidence="7 8">
    <name type="scientific">Phakopsora pachyrhizi</name>
    <name type="common">Asian soybean rust disease fungus</name>
    <dbReference type="NCBI Taxonomy" id="170000"/>
    <lineage>
        <taxon>Eukaryota</taxon>
        <taxon>Fungi</taxon>
        <taxon>Dikarya</taxon>
        <taxon>Basidiomycota</taxon>
        <taxon>Pucciniomycotina</taxon>
        <taxon>Pucciniomycetes</taxon>
        <taxon>Pucciniales</taxon>
        <taxon>Phakopsoraceae</taxon>
        <taxon>Phakopsora</taxon>
    </lineage>
</organism>
<evidence type="ECO:0000256" key="3">
    <source>
        <dbReference type="ARBA" id="ARBA00022517"/>
    </source>
</evidence>
<comment type="subcellular location">
    <subcellularLocation>
        <location evidence="1 5">Nucleus</location>
    </subcellularLocation>
</comment>
<dbReference type="AlphaFoldDB" id="A0AAV0B8H0"/>
<comment type="function">
    <text evidence="5">Involved in ribosomal large subunit assembly.</text>
</comment>
<proteinExistence type="inferred from homology"/>
<evidence type="ECO:0000256" key="2">
    <source>
        <dbReference type="ARBA" id="ARBA00010077"/>
    </source>
</evidence>
<dbReference type="GO" id="GO:0005634">
    <property type="term" value="C:nucleus"/>
    <property type="evidence" value="ECO:0007669"/>
    <property type="project" value="UniProtKB-SubCell"/>
</dbReference>
<feature type="region of interest" description="Disordered" evidence="6">
    <location>
        <begin position="314"/>
        <end position="367"/>
    </location>
</feature>
<name>A0AAV0B8H0_PHAPC</name>
<evidence type="ECO:0000256" key="1">
    <source>
        <dbReference type="ARBA" id="ARBA00004123"/>
    </source>
</evidence>
<evidence type="ECO:0000256" key="6">
    <source>
        <dbReference type="SAM" id="MobiDB-lite"/>
    </source>
</evidence>
<evidence type="ECO:0000313" key="8">
    <source>
        <dbReference type="Proteomes" id="UP001153365"/>
    </source>
</evidence>
<reference evidence="7" key="1">
    <citation type="submission" date="2022-06" db="EMBL/GenBank/DDBJ databases">
        <authorList>
            <consortium name="SYNGENTA / RWTH Aachen University"/>
        </authorList>
    </citation>
    <scope>NUCLEOTIDE SEQUENCE</scope>
</reference>
<evidence type="ECO:0000256" key="5">
    <source>
        <dbReference type="RuleBase" id="RU364132"/>
    </source>
</evidence>
<gene>
    <name evidence="7" type="ORF">PPACK8108_LOCUS17027</name>
</gene>
<keyword evidence="3 5" id="KW-0690">Ribosome biogenesis</keyword>
<accession>A0AAV0B8H0</accession>
<feature type="compositionally biased region" description="Basic and acidic residues" evidence="6">
    <location>
        <begin position="314"/>
        <end position="331"/>
    </location>
</feature>
<dbReference type="GO" id="GO:0042254">
    <property type="term" value="P:ribosome biogenesis"/>
    <property type="evidence" value="ECO:0007669"/>
    <property type="project" value="UniProtKB-KW"/>
</dbReference>
<protein>
    <recommendedName>
        <fullName evidence="5">Ribosome biogenesis regulatory protein</fullName>
    </recommendedName>
</protein>
<keyword evidence="8" id="KW-1185">Reference proteome</keyword>
<dbReference type="InterPro" id="IPR007023">
    <property type="entry name" value="Ribosom_reg"/>
</dbReference>
<evidence type="ECO:0000256" key="4">
    <source>
        <dbReference type="ARBA" id="ARBA00023242"/>
    </source>
</evidence>
<comment type="caution">
    <text evidence="7">The sequence shown here is derived from an EMBL/GenBank/DDBJ whole genome shotgun (WGS) entry which is preliminary data.</text>
</comment>
<dbReference type="EMBL" id="CALTRL010004714">
    <property type="protein sequence ID" value="CAH7683484.1"/>
    <property type="molecule type" value="Genomic_DNA"/>
</dbReference>